<evidence type="ECO:0000313" key="2">
    <source>
        <dbReference type="Proteomes" id="UP000233837"/>
    </source>
</evidence>
<protein>
    <submittedName>
        <fullName evidence="1">Uncharacterized protein</fullName>
    </submittedName>
</protein>
<reference evidence="1 2" key="2">
    <citation type="journal article" date="2017" name="Nature">
        <title>The Apostasia genome and the evolution of orchids.</title>
        <authorList>
            <person name="Zhang G.Q."/>
            <person name="Liu K.W."/>
            <person name="Li Z."/>
            <person name="Lohaus R."/>
            <person name="Hsiao Y.Y."/>
            <person name="Niu S.C."/>
            <person name="Wang J.Y."/>
            <person name="Lin Y.C."/>
            <person name="Xu Q."/>
            <person name="Chen L.J."/>
            <person name="Yoshida K."/>
            <person name="Fujiwara S."/>
            <person name="Wang Z.W."/>
            <person name="Zhang Y.Q."/>
            <person name="Mitsuda N."/>
            <person name="Wang M."/>
            <person name="Liu G.H."/>
            <person name="Pecoraro L."/>
            <person name="Huang H.X."/>
            <person name="Xiao X.J."/>
            <person name="Lin M."/>
            <person name="Wu X.Y."/>
            <person name="Wu W.L."/>
            <person name="Chen Y.Y."/>
            <person name="Chang S.B."/>
            <person name="Sakamoto S."/>
            <person name="Ohme-Takagi M."/>
            <person name="Yagi M."/>
            <person name="Zeng S.J."/>
            <person name="Shen C.Y."/>
            <person name="Yeh C.M."/>
            <person name="Luo Y.B."/>
            <person name="Tsai W.C."/>
            <person name="Van de Peer Y."/>
            <person name="Liu Z.J."/>
        </authorList>
    </citation>
    <scope>NUCLEOTIDE SEQUENCE [LARGE SCALE GENOMIC DNA]</scope>
    <source>
        <tissue evidence="1">The whole plant</tissue>
    </source>
</reference>
<gene>
    <name evidence="1" type="ORF">MA16_Dca027808</name>
</gene>
<reference evidence="1 2" key="1">
    <citation type="journal article" date="2016" name="Sci. Rep.">
        <title>The Dendrobium catenatum Lindl. genome sequence provides insights into polysaccharide synthase, floral development and adaptive evolution.</title>
        <authorList>
            <person name="Zhang G.Q."/>
            <person name="Xu Q."/>
            <person name="Bian C."/>
            <person name="Tsai W.C."/>
            <person name="Yeh C.M."/>
            <person name="Liu K.W."/>
            <person name="Yoshida K."/>
            <person name="Zhang L.S."/>
            <person name="Chang S.B."/>
            <person name="Chen F."/>
            <person name="Shi Y."/>
            <person name="Su Y.Y."/>
            <person name="Zhang Y.Q."/>
            <person name="Chen L.J."/>
            <person name="Yin Y."/>
            <person name="Lin M."/>
            <person name="Huang H."/>
            <person name="Deng H."/>
            <person name="Wang Z.W."/>
            <person name="Zhu S.L."/>
            <person name="Zhao X."/>
            <person name="Deng C."/>
            <person name="Niu S.C."/>
            <person name="Huang J."/>
            <person name="Wang M."/>
            <person name="Liu G.H."/>
            <person name="Yang H.J."/>
            <person name="Xiao X.J."/>
            <person name="Hsiao Y.Y."/>
            <person name="Wu W.L."/>
            <person name="Chen Y.Y."/>
            <person name="Mitsuda N."/>
            <person name="Ohme-Takagi M."/>
            <person name="Luo Y.B."/>
            <person name="Van de Peer Y."/>
            <person name="Liu Z.J."/>
        </authorList>
    </citation>
    <scope>NUCLEOTIDE SEQUENCE [LARGE SCALE GENOMIC DNA]</scope>
    <source>
        <tissue evidence="1">The whole plant</tissue>
    </source>
</reference>
<proteinExistence type="predicted"/>
<organism evidence="1 2">
    <name type="scientific">Dendrobium catenatum</name>
    <dbReference type="NCBI Taxonomy" id="906689"/>
    <lineage>
        <taxon>Eukaryota</taxon>
        <taxon>Viridiplantae</taxon>
        <taxon>Streptophyta</taxon>
        <taxon>Embryophyta</taxon>
        <taxon>Tracheophyta</taxon>
        <taxon>Spermatophyta</taxon>
        <taxon>Magnoliopsida</taxon>
        <taxon>Liliopsida</taxon>
        <taxon>Asparagales</taxon>
        <taxon>Orchidaceae</taxon>
        <taxon>Epidendroideae</taxon>
        <taxon>Malaxideae</taxon>
        <taxon>Dendrobiinae</taxon>
        <taxon>Dendrobium</taxon>
    </lineage>
</organism>
<dbReference type="AlphaFoldDB" id="A0A2I0VAQ7"/>
<dbReference type="EMBL" id="KZ505087">
    <property type="protein sequence ID" value="PKU60495.1"/>
    <property type="molecule type" value="Genomic_DNA"/>
</dbReference>
<sequence>MQESGPIVGDGSELRVSPDSQNLVNVHVNLVESNIALGSNSEMVVGSHCDWLNNSSDENSDSDSFSDPDFEFSMVSGNLFEV</sequence>
<keyword evidence="2" id="KW-1185">Reference proteome</keyword>
<evidence type="ECO:0000313" key="1">
    <source>
        <dbReference type="EMBL" id="PKU60495.1"/>
    </source>
</evidence>
<name>A0A2I0VAQ7_9ASPA</name>
<accession>A0A2I0VAQ7</accession>
<dbReference type="Proteomes" id="UP000233837">
    <property type="component" value="Unassembled WGS sequence"/>
</dbReference>